<name>A0ABD7EHP1_ESCAL</name>
<evidence type="ECO:0000313" key="3">
    <source>
        <dbReference type="Proteomes" id="UP000663211"/>
    </source>
</evidence>
<feature type="transmembrane region" description="Helical" evidence="1">
    <location>
        <begin position="159"/>
        <end position="180"/>
    </location>
</feature>
<reference evidence="2 3" key="1">
    <citation type="submission" date="2021-03" db="EMBL/GenBank/DDBJ databases">
        <title>Comparative genomics of Chinese and international isolates of Escherichia albertii: population structure and evolution of virulence and antimicrobial resistance.</title>
        <authorList>
            <person name="Wang H."/>
            <person name="Xiong Y."/>
            <person name="Luo L."/>
        </authorList>
    </citation>
    <scope>NUCLEOTIDE SEQUENCE [LARGE SCALE GENOMIC DNA]</scope>
    <source>
        <strain evidence="2 3">Sample 165</strain>
        <plasmid evidence="2 3">pESA136_2</plasmid>
    </source>
</reference>
<dbReference type="Proteomes" id="UP000663211">
    <property type="component" value="Plasmid pESA136_2"/>
</dbReference>
<evidence type="ECO:0000256" key="1">
    <source>
        <dbReference type="SAM" id="Phobius"/>
    </source>
</evidence>
<sequence>MNLEQISDEKIALEVLWISSENVSKKITDTRERSWRRFVDRHYRKIEYTNSEKKLCLGYSPDTSSQAQPFALYIRNIFGDGIYYTNEESDKNYLLVINNGEVMEGTDAYLNNALFERYRKQLHCQEYASLQWNCLTITHIDEVIEANNLHKRKNKKKKITYLSFMLGAGVIFLLLFAFTLKMFLVN</sequence>
<dbReference type="AlphaFoldDB" id="A0ABD7EHP1"/>
<geneLocation type="plasmid" evidence="2 3">
    <name>pESA136_2</name>
</geneLocation>
<protein>
    <submittedName>
        <fullName evidence="2">Pilus assembly protein</fullName>
    </submittedName>
</protein>
<keyword evidence="1" id="KW-0812">Transmembrane</keyword>
<keyword evidence="2" id="KW-0614">Plasmid</keyword>
<keyword evidence="1" id="KW-1133">Transmembrane helix</keyword>
<keyword evidence="1" id="KW-0472">Membrane</keyword>
<accession>A0ABD7EHP1</accession>
<evidence type="ECO:0000313" key="2">
    <source>
        <dbReference type="EMBL" id="QST76172.1"/>
    </source>
</evidence>
<proteinExistence type="predicted"/>
<gene>
    <name evidence="2" type="ORF">JRC44_25085</name>
</gene>
<dbReference type="EMBL" id="CP070298">
    <property type="protein sequence ID" value="QST76172.1"/>
    <property type="molecule type" value="Genomic_DNA"/>
</dbReference>
<dbReference type="RefSeq" id="WP_001587476.1">
    <property type="nucleotide sequence ID" value="NZ_CP070298.1"/>
</dbReference>
<organism evidence="2 3">
    <name type="scientific">Escherichia albertii</name>
    <dbReference type="NCBI Taxonomy" id="208962"/>
    <lineage>
        <taxon>Bacteria</taxon>
        <taxon>Pseudomonadati</taxon>
        <taxon>Pseudomonadota</taxon>
        <taxon>Gammaproteobacteria</taxon>
        <taxon>Enterobacterales</taxon>
        <taxon>Enterobacteriaceae</taxon>
        <taxon>Escherichia</taxon>
    </lineage>
</organism>